<keyword evidence="1 6" id="KW-0489">Methyltransferase</keyword>
<reference evidence="6 7" key="1">
    <citation type="submission" date="2020-02" db="EMBL/GenBank/DDBJ databases">
        <authorList>
            <person name="Zhang X.-Y."/>
        </authorList>
    </citation>
    <scope>NUCLEOTIDE SEQUENCE [LARGE SCALE GENOMIC DNA]</scope>
    <source>
        <strain evidence="6 7">C33</strain>
    </source>
</reference>
<dbReference type="InterPro" id="IPR004556">
    <property type="entry name" value="HemK-like"/>
</dbReference>
<dbReference type="GO" id="GO:0005829">
    <property type="term" value="C:cytosol"/>
    <property type="evidence" value="ECO:0007669"/>
    <property type="project" value="TreeGrafter"/>
</dbReference>
<keyword evidence="2 6" id="KW-0808">Transferase</keyword>
<keyword evidence="6" id="KW-0689">Ribosomal protein</keyword>
<dbReference type="Proteomes" id="UP000484885">
    <property type="component" value="Unassembled WGS sequence"/>
</dbReference>
<dbReference type="InterPro" id="IPR029063">
    <property type="entry name" value="SAM-dependent_MTases_sf"/>
</dbReference>
<dbReference type="CDD" id="cd02440">
    <property type="entry name" value="AdoMet_MTases"/>
    <property type="match status" value="1"/>
</dbReference>
<dbReference type="PIRSF" id="PIRSF037167">
    <property type="entry name" value="Mtase_YfcB_prd"/>
    <property type="match status" value="1"/>
</dbReference>
<dbReference type="EC" id="2.1.1.298" evidence="6"/>
<dbReference type="PANTHER" id="PTHR47806">
    <property type="entry name" value="50S RIBOSOMAL PROTEIN L3 GLUTAMINE METHYLTRANSFERASE"/>
    <property type="match status" value="1"/>
</dbReference>
<dbReference type="InterPro" id="IPR017127">
    <property type="entry name" value="Ribosome_uL3_MTase"/>
</dbReference>
<dbReference type="Gene3D" id="3.40.50.150">
    <property type="entry name" value="Vaccinia Virus protein VP39"/>
    <property type="match status" value="1"/>
</dbReference>
<dbReference type="GO" id="GO:0036009">
    <property type="term" value="F:protein-glutamine N-methyltransferase activity"/>
    <property type="evidence" value="ECO:0007669"/>
    <property type="project" value="InterPro"/>
</dbReference>
<dbReference type="SUPFAM" id="SSF53335">
    <property type="entry name" value="S-adenosyl-L-methionine-dependent methyltransferases"/>
    <property type="match status" value="1"/>
</dbReference>
<dbReference type="InterPro" id="IPR040758">
    <property type="entry name" value="PrmC_N"/>
</dbReference>
<evidence type="ECO:0000313" key="7">
    <source>
        <dbReference type="Proteomes" id="UP000484885"/>
    </source>
</evidence>
<feature type="domain" description="Methyltransferase small" evidence="4">
    <location>
        <begin position="120"/>
        <end position="204"/>
    </location>
</feature>
<dbReference type="PANTHER" id="PTHR47806:SF1">
    <property type="entry name" value="RIBOSOMAL PROTEIN UL3 GLUTAMINE METHYLTRANSFERASE"/>
    <property type="match status" value="1"/>
</dbReference>
<dbReference type="Gene3D" id="1.10.8.10">
    <property type="entry name" value="DNA helicase RuvA subunit, C-terminal domain"/>
    <property type="match status" value="1"/>
</dbReference>
<keyword evidence="7" id="KW-1185">Reference proteome</keyword>
<dbReference type="GO" id="GO:0032259">
    <property type="term" value="P:methylation"/>
    <property type="evidence" value="ECO:0007669"/>
    <property type="project" value="UniProtKB-KW"/>
</dbReference>
<dbReference type="Pfam" id="PF05175">
    <property type="entry name" value="MTS"/>
    <property type="match status" value="1"/>
</dbReference>
<organism evidence="6 7">
    <name type="scientific">Wenzhouxiangella limi</name>
    <dbReference type="NCBI Taxonomy" id="2707351"/>
    <lineage>
        <taxon>Bacteria</taxon>
        <taxon>Pseudomonadati</taxon>
        <taxon>Pseudomonadota</taxon>
        <taxon>Gammaproteobacteria</taxon>
        <taxon>Chromatiales</taxon>
        <taxon>Wenzhouxiangellaceae</taxon>
        <taxon>Wenzhouxiangella</taxon>
    </lineage>
</organism>
<comment type="caution">
    <text evidence="6">The sequence shown here is derived from an EMBL/GenBank/DDBJ whole genome shotgun (WGS) entry which is preliminary data.</text>
</comment>
<evidence type="ECO:0000256" key="1">
    <source>
        <dbReference type="ARBA" id="ARBA00022603"/>
    </source>
</evidence>
<feature type="domain" description="Release factor glutamine methyltransferase N-terminal" evidence="5">
    <location>
        <begin position="26"/>
        <end position="85"/>
    </location>
</feature>
<dbReference type="EMBL" id="JAAGSC010000042">
    <property type="protein sequence ID" value="NDY96366.1"/>
    <property type="molecule type" value="Genomic_DNA"/>
</dbReference>
<keyword evidence="3" id="KW-0949">S-adenosyl-L-methionine</keyword>
<evidence type="ECO:0000259" key="5">
    <source>
        <dbReference type="Pfam" id="PF17827"/>
    </source>
</evidence>
<keyword evidence="6" id="KW-0687">Ribonucleoprotein</keyword>
<dbReference type="NCBIfam" id="TIGR03533">
    <property type="entry name" value="L3_gln_methyl"/>
    <property type="match status" value="1"/>
</dbReference>
<sequence length="296" mass="32040">MSDNNLAALVRAAAHRMEVAGLHFGHGTDNALDEACWMAAHVLRLAPDFPPETFDQAVDAAERSRFERLLAERITTRKPLAYLIGEAWFAGLKFRVDASVLVPRSPLAEPIVAGFEPWLAEDRLRRAADVGTGSGCIAIALAHHHRQLRVDALDVSPAALAIAECNVRDHGLAERVRLQQSDLLEAVAGQRYDLIMANPPYVPESSMAELPAEYAWEPALGLVAGSDGLDLVRRLIVQAAACLAPHGVLICEVGEAAAALDAWLADEPVTWLEFAHGGDGVFLLDRDGCRRVAARR</sequence>
<dbReference type="NCBIfam" id="TIGR00536">
    <property type="entry name" value="hemK_fam"/>
    <property type="match status" value="1"/>
</dbReference>
<dbReference type="AlphaFoldDB" id="A0A845V5A8"/>
<name>A0A845V5A8_9GAMM</name>
<evidence type="ECO:0000256" key="2">
    <source>
        <dbReference type="ARBA" id="ARBA00022679"/>
    </source>
</evidence>
<evidence type="ECO:0000259" key="4">
    <source>
        <dbReference type="Pfam" id="PF05175"/>
    </source>
</evidence>
<accession>A0A845V5A8</accession>
<evidence type="ECO:0000313" key="6">
    <source>
        <dbReference type="EMBL" id="NDY96366.1"/>
    </source>
</evidence>
<dbReference type="Pfam" id="PF17827">
    <property type="entry name" value="PrmC_N"/>
    <property type="match status" value="1"/>
</dbReference>
<dbReference type="InterPro" id="IPR007848">
    <property type="entry name" value="Small_mtfrase_dom"/>
</dbReference>
<gene>
    <name evidence="6" type="primary">prmB</name>
    <name evidence="6" type="ORF">G3I74_11555</name>
</gene>
<evidence type="ECO:0000256" key="3">
    <source>
        <dbReference type="ARBA" id="ARBA00022691"/>
    </source>
</evidence>
<dbReference type="RefSeq" id="WP_164211767.1">
    <property type="nucleotide sequence ID" value="NZ_JAAGSC010000042.1"/>
</dbReference>
<proteinExistence type="predicted"/>
<protein>
    <submittedName>
        <fullName evidence="6">50S ribosomal protein L3 N(5)-glutamine methyltransferase</fullName>
        <ecNumber evidence="6">2.1.1.298</ecNumber>
    </submittedName>
</protein>
<dbReference type="GO" id="GO:0005840">
    <property type="term" value="C:ribosome"/>
    <property type="evidence" value="ECO:0007669"/>
    <property type="project" value="UniProtKB-KW"/>
</dbReference>